<dbReference type="EMBL" id="CAJNIZ010017611">
    <property type="protein sequence ID" value="CAE7400681.1"/>
    <property type="molecule type" value="Genomic_DNA"/>
</dbReference>
<gene>
    <name evidence="2" type="ORF">SPIL2461_LOCUS9884</name>
</gene>
<sequence>MNKKELMSYAEGLGEFKETHGASKVPKGLASMTLTELRQKADSLCIQYPEKATKGQLQKLIRDGTRAPHEEIVCFGRYKNFMYKELPEGYLTWAIRETEANDNSSDGLRRLTKWAKSRETPKGYTTPDPE</sequence>
<dbReference type="OrthoDB" id="406229at2759"/>
<dbReference type="AlphaFoldDB" id="A0A812QRM4"/>
<name>A0A812QRM4_SYMPI</name>
<evidence type="ECO:0000313" key="2">
    <source>
        <dbReference type="EMBL" id="CAE7400681.1"/>
    </source>
</evidence>
<evidence type="ECO:0000313" key="3">
    <source>
        <dbReference type="Proteomes" id="UP000649617"/>
    </source>
</evidence>
<keyword evidence="3" id="KW-1185">Reference proteome</keyword>
<dbReference type="Proteomes" id="UP000649617">
    <property type="component" value="Unassembled WGS sequence"/>
</dbReference>
<feature type="region of interest" description="Disordered" evidence="1">
    <location>
        <begin position="101"/>
        <end position="130"/>
    </location>
</feature>
<protein>
    <submittedName>
        <fullName evidence="2">Uncharacterized protein</fullName>
    </submittedName>
</protein>
<comment type="caution">
    <text evidence="2">The sequence shown here is derived from an EMBL/GenBank/DDBJ whole genome shotgun (WGS) entry which is preliminary data.</text>
</comment>
<organism evidence="2 3">
    <name type="scientific">Symbiodinium pilosum</name>
    <name type="common">Dinoflagellate</name>
    <dbReference type="NCBI Taxonomy" id="2952"/>
    <lineage>
        <taxon>Eukaryota</taxon>
        <taxon>Sar</taxon>
        <taxon>Alveolata</taxon>
        <taxon>Dinophyceae</taxon>
        <taxon>Suessiales</taxon>
        <taxon>Symbiodiniaceae</taxon>
        <taxon>Symbiodinium</taxon>
    </lineage>
</organism>
<reference evidence="2" key="1">
    <citation type="submission" date="2021-02" db="EMBL/GenBank/DDBJ databases">
        <authorList>
            <person name="Dougan E. K."/>
            <person name="Rhodes N."/>
            <person name="Thang M."/>
            <person name="Chan C."/>
        </authorList>
    </citation>
    <scope>NUCLEOTIDE SEQUENCE</scope>
</reference>
<accession>A0A812QRM4</accession>
<proteinExistence type="predicted"/>
<evidence type="ECO:0000256" key="1">
    <source>
        <dbReference type="SAM" id="MobiDB-lite"/>
    </source>
</evidence>
<feature type="non-terminal residue" evidence="2">
    <location>
        <position position="130"/>
    </location>
</feature>